<evidence type="ECO:0000256" key="1">
    <source>
        <dbReference type="ARBA" id="ARBA00001947"/>
    </source>
</evidence>
<comment type="similarity">
    <text evidence="2 3">Belongs to the peptidase M14 family.</text>
</comment>
<dbReference type="GO" id="GO:0006508">
    <property type="term" value="P:proteolysis"/>
    <property type="evidence" value="ECO:0007669"/>
    <property type="project" value="InterPro"/>
</dbReference>
<evidence type="ECO:0000256" key="2">
    <source>
        <dbReference type="ARBA" id="ARBA00005988"/>
    </source>
</evidence>
<evidence type="ECO:0000256" key="4">
    <source>
        <dbReference type="SAM" id="MobiDB-lite"/>
    </source>
</evidence>
<evidence type="ECO:0000256" key="3">
    <source>
        <dbReference type="PROSITE-ProRule" id="PRU01379"/>
    </source>
</evidence>
<accession>L5L4P6</accession>
<keyword evidence="7" id="KW-1185">Reference proteome</keyword>
<feature type="region of interest" description="Disordered" evidence="4">
    <location>
        <begin position="317"/>
        <end position="343"/>
    </location>
</feature>
<dbReference type="InterPro" id="IPR000834">
    <property type="entry name" value="Peptidase_M14"/>
</dbReference>
<keyword evidence="6" id="KW-0121">Carboxypeptidase</keyword>
<dbReference type="PANTHER" id="PTHR12756:SF5">
    <property type="entry name" value="CYTOSOLIC CARBOXYPEPTIDASE 4"/>
    <property type="match status" value="1"/>
</dbReference>
<evidence type="ECO:0000259" key="5">
    <source>
        <dbReference type="PROSITE" id="PS52035"/>
    </source>
</evidence>
<dbReference type="Gene3D" id="3.40.630.10">
    <property type="entry name" value="Zn peptidases"/>
    <property type="match status" value="1"/>
</dbReference>
<name>L5L4P6_PTEAL</name>
<evidence type="ECO:0000313" key="6">
    <source>
        <dbReference type="EMBL" id="ELK18246.1"/>
    </source>
</evidence>
<dbReference type="GO" id="GO:0008270">
    <property type="term" value="F:zinc ion binding"/>
    <property type="evidence" value="ECO:0007669"/>
    <property type="project" value="InterPro"/>
</dbReference>
<gene>
    <name evidence="6" type="ORF">PAL_GLEAN10009457</name>
</gene>
<dbReference type="InParanoid" id="L5L4P6"/>
<protein>
    <submittedName>
        <fullName evidence="6">Cytosolic carboxypeptidase 4</fullName>
    </submittedName>
</protein>
<evidence type="ECO:0000313" key="7">
    <source>
        <dbReference type="Proteomes" id="UP000010552"/>
    </source>
</evidence>
<keyword evidence="6" id="KW-0645">Protease</keyword>
<comment type="cofactor">
    <cofactor evidence="1">
        <name>Zn(2+)</name>
        <dbReference type="ChEBI" id="CHEBI:29105"/>
    </cofactor>
</comment>
<dbReference type="SUPFAM" id="SSF53187">
    <property type="entry name" value="Zn-dependent exopeptidases"/>
    <property type="match status" value="1"/>
</dbReference>
<dbReference type="InterPro" id="IPR050821">
    <property type="entry name" value="Cytosolic_carboxypeptidase"/>
</dbReference>
<dbReference type="EMBL" id="KB030332">
    <property type="protein sequence ID" value="ELK18246.1"/>
    <property type="molecule type" value="Genomic_DNA"/>
</dbReference>
<dbReference type="GO" id="GO:0004181">
    <property type="term" value="F:metallocarboxypeptidase activity"/>
    <property type="evidence" value="ECO:0007669"/>
    <property type="project" value="InterPro"/>
</dbReference>
<dbReference type="STRING" id="9402.L5L4P6"/>
<feature type="domain" description="Peptidase M14" evidence="5">
    <location>
        <begin position="31"/>
        <end position="350"/>
    </location>
</feature>
<feature type="active site" description="Proton donor/acceptor" evidence="3">
    <location>
        <position position="289"/>
    </location>
</feature>
<organism evidence="6 7">
    <name type="scientific">Pteropus alecto</name>
    <name type="common">Black flying fox</name>
    <dbReference type="NCBI Taxonomy" id="9402"/>
    <lineage>
        <taxon>Eukaryota</taxon>
        <taxon>Metazoa</taxon>
        <taxon>Chordata</taxon>
        <taxon>Craniata</taxon>
        <taxon>Vertebrata</taxon>
        <taxon>Euteleostomi</taxon>
        <taxon>Mammalia</taxon>
        <taxon>Eutheria</taxon>
        <taxon>Laurasiatheria</taxon>
        <taxon>Chiroptera</taxon>
        <taxon>Yinpterochiroptera</taxon>
        <taxon>Pteropodoidea</taxon>
        <taxon>Pteropodidae</taxon>
        <taxon>Pteropodinae</taxon>
        <taxon>Pteropus</taxon>
    </lineage>
</organism>
<dbReference type="eggNOG" id="KOG3641">
    <property type="taxonomic scope" value="Eukaryota"/>
</dbReference>
<dbReference type="Pfam" id="PF00246">
    <property type="entry name" value="Peptidase_M14"/>
    <property type="match status" value="1"/>
</dbReference>
<dbReference type="PANTHER" id="PTHR12756">
    <property type="entry name" value="CYTOSOLIC CARBOXYPEPTIDASE"/>
    <property type="match status" value="1"/>
</dbReference>
<dbReference type="Proteomes" id="UP000010552">
    <property type="component" value="Unassembled WGS sequence"/>
</dbReference>
<dbReference type="PROSITE" id="PS52035">
    <property type="entry name" value="PEPTIDASE_M14"/>
    <property type="match status" value="1"/>
</dbReference>
<dbReference type="AlphaFoldDB" id="L5L4P6"/>
<reference evidence="7" key="1">
    <citation type="journal article" date="2013" name="Science">
        <title>Comparative analysis of bat genomes provides insight into the evolution of flight and immunity.</title>
        <authorList>
            <person name="Zhang G."/>
            <person name="Cowled C."/>
            <person name="Shi Z."/>
            <person name="Huang Z."/>
            <person name="Bishop-Lilly K.A."/>
            <person name="Fang X."/>
            <person name="Wynne J.W."/>
            <person name="Xiong Z."/>
            <person name="Baker M.L."/>
            <person name="Zhao W."/>
            <person name="Tachedjian M."/>
            <person name="Zhu Y."/>
            <person name="Zhou P."/>
            <person name="Jiang X."/>
            <person name="Ng J."/>
            <person name="Yang L."/>
            <person name="Wu L."/>
            <person name="Xiao J."/>
            <person name="Feng Y."/>
            <person name="Chen Y."/>
            <person name="Sun X."/>
            <person name="Zhang Y."/>
            <person name="Marsh G.A."/>
            <person name="Crameri G."/>
            <person name="Broder C.C."/>
            <person name="Frey K.G."/>
            <person name="Wang L.F."/>
            <person name="Wang J."/>
        </authorList>
    </citation>
    <scope>NUCLEOTIDE SEQUENCE [LARGE SCALE GENOMIC DNA]</scope>
</reference>
<keyword evidence="6" id="KW-0378">Hydrolase</keyword>
<sequence length="525" mass="58630">MSTPLPILPGSEVPCAAEGLCPVLLSAWVRSVFMVTTVMTHLDSLEKNIDPKKVYFRQEALCQTLGGNSCPLVTVTAMPESDSAHHLEQFRQRPYQVITARVHPGESNASWVMKGTLEFLVSDDPVARLLRENFIFKIIPMLNPDGVINGKYVWHLAQPTPPPHIVSPCGSPSVHLQPTIYHAKGLLHYLSATGHRPVVFCDFHGHSQKKNVFLYGCSIKETLWQAESAVGTSTLLEDVSYRTLPKILDQLAPAFTMSSCSFVVEKSRASTARVVVWREMGVSRSYTMESSFCGCNQGPYQISGFVCKHDGRRMLTESRVGDSGRHPRKQRAKGQTSNDAADLRSSVENQLGHLSTLPRPEKSFVHTRDGWICGIPFATTKAKKTVGTVLLMSLKLRGQRQQHLPSENKQALIIDIKQKNLTRVIAYEDGICRNNQGLQFSTRELEEMGAMFCLGLLILELKSVSCSQQLRTRAAALLNAEEDALDHHLQRTLTPYLIIKIAFYLKVSKVVPDNNFVIQKHKHHK</sequence>
<proteinExistence type="inferred from homology"/>